<feature type="signal peptide" evidence="1">
    <location>
        <begin position="1"/>
        <end position="21"/>
    </location>
</feature>
<reference evidence="2 3" key="1">
    <citation type="journal article" date="2014" name="Genome Announc.">
        <title>Draft Genome Sequence of the Agar-Degrading Bacterium Catenovulum sp. Strain DS-2, Isolated from Intestines of Haliotis diversicolor.</title>
        <authorList>
            <person name="Shan D."/>
            <person name="Li X."/>
            <person name="Gu Z."/>
            <person name="Wei G."/>
            <person name="Gao Z."/>
            <person name="Shao Z."/>
        </authorList>
    </citation>
    <scope>NUCLEOTIDE SEQUENCE [LARGE SCALE GENOMIC DNA]</scope>
    <source>
        <strain evidence="2 3">DS-2</strain>
    </source>
</reference>
<proteinExistence type="predicted"/>
<dbReference type="PATRIC" id="fig|1328313.3.peg.770"/>
<protein>
    <recommendedName>
        <fullName evidence="4">Salt-induced outer membrane protein</fullName>
    </recommendedName>
</protein>
<name>W7R1U6_9ALTE</name>
<comment type="caution">
    <text evidence="2">The sequence shown here is derived from an EMBL/GenBank/DDBJ whole genome shotgun (WGS) entry which is preliminary data.</text>
</comment>
<sequence>MNRIFQLAAITSVLASSNVFAQTPAEGEFELGIIVTSGNTETTSLKGKVAYKHELENWSNQYQLEALYKKDDLDIDTDGDNVADTKVSETTAQKYFLSGQGDYKLNDEHSALFVFASYEDDKFSGYDYQSTIAAGYSDQLFGNDTSYFKYNIGPGYSFSKVDSGEKAETAVLRLAAEYQYKFSANAKFTQKLSTEAALESGKNTKTKSESAISANLMGSLSMKAAYTITHNSEVPATKENTDTTTSITFVYLF</sequence>
<keyword evidence="3" id="KW-1185">Reference proteome</keyword>
<organism evidence="2 3">
    <name type="scientific">Catenovulum agarivorans DS-2</name>
    <dbReference type="NCBI Taxonomy" id="1328313"/>
    <lineage>
        <taxon>Bacteria</taxon>
        <taxon>Pseudomonadati</taxon>
        <taxon>Pseudomonadota</taxon>
        <taxon>Gammaproteobacteria</taxon>
        <taxon>Alteromonadales</taxon>
        <taxon>Alteromonadaceae</taxon>
        <taxon>Catenovulum</taxon>
    </lineage>
</organism>
<evidence type="ECO:0000313" key="3">
    <source>
        <dbReference type="Proteomes" id="UP000019276"/>
    </source>
</evidence>
<evidence type="ECO:0000313" key="2">
    <source>
        <dbReference type="EMBL" id="EWH11585.1"/>
    </source>
</evidence>
<dbReference type="EMBL" id="ARZY01000004">
    <property type="protein sequence ID" value="EWH11585.1"/>
    <property type="molecule type" value="Genomic_DNA"/>
</dbReference>
<dbReference type="InterPro" id="IPR007433">
    <property type="entry name" value="DUF481"/>
</dbReference>
<dbReference type="STRING" id="1328313.DS2_03715"/>
<evidence type="ECO:0000256" key="1">
    <source>
        <dbReference type="SAM" id="SignalP"/>
    </source>
</evidence>
<gene>
    <name evidence="2" type="ORF">DS2_03715</name>
</gene>
<dbReference type="OrthoDB" id="5292716at2"/>
<keyword evidence="1" id="KW-0732">Signal</keyword>
<dbReference type="Proteomes" id="UP000019276">
    <property type="component" value="Unassembled WGS sequence"/>
</dbReference>
<feature type="chain" id="PRO_5004898845" description="Salt-induced outer membrane protein" evidence="1">
    <location>
        <begin position="22"/>
        <end position="253"/>
    </location>
</feature>
<evidence type="ECO:0008006" key="4">
    <source>
        <dbReference type="Google" id="ProtNLM"/>
    </source>
</evidence>
<dbReference type="eggNOG" id="COG3137">
    <property type="taxonomic scope" value="Bacteria"/>
</dbReference>
<accession>W7R1U6</accession>
<dbReference type="Pfam" id="PF04338">
    <property type="entry name" value="DUF481"/>
    <property type="match status" value="1"/>
</dbReference>
<dbReference type="RefSeq" id="WP_035013292.1">
    <property type="nucleotide sequence ID" value="NZ_ARZY01000004.1"/>
</dbReference>
<dbReference type="AlphaFoldDB" id="W7R1U6"/>